<dbReference type="InterPro" id="IPR010061">
    <property type="entry name" value="MeMal-semiAld_DH"/>
</dbReference>
<dbReference type="SUPFAM" id="SSF53720">
    <property type="entry name" value="ALDH-like"/>
    <property type="match status" value="1"/>
</dbReference>
<dbReference type="GO" id="GO:0004491">
    <property type="term" value="F:methylmalonate-semialdehyde dehydrogenase (acylating, NAD) activity"/>
    <property type="evidence" value="ECO:0007669"/>
    <property type="project" value="UniProtKB-EC"/>
</dbReference>
<name>A0A6J7I290_9ZZZZ</name>
<feature type="domain" description="Aldehyde dehydrogenase" evidence="4">
    <location>
        <begin position="35"/>
        <end position="491"/>
    </location>
</feature>
<evidence type="ECO:0000313" key="5">
    <source>
        <dbReference type="EMBL" id="CAB4924883.1"/>
    </source>
</evidence>
<protein>
    <recommendedName>
        <fullName evidence="1">methylmalonate-semialdehyde dehydrogenase (CoA acylating)</fullName>
        <ecNumber evidence="1">1.2.1.27</ecNumber>
    </recommendedName>
</protein>
<evidence type="ECO:0000256" key="3">
    <source>
        <dbReference type="ARBA" id="ARBA00023027"/>
    </source>
</evidence>
<dbReference type="NCBIfam" id="TIGR01722">
    <property type="entry name" value="MMSDH"/>
    <property type="match status" value="1"/>
</dbReference>
<accession>A0A6J7I290</accession>
<reference evidence="5" key="1">
    <citation type="submission" date="2020-05" db="EMBL/GenBank/DDBJ databases">
        <authorList>
            <person name="Chiriac C."/>
            <person name="Salcher M."/>
            <person name="Ghai R."/>
            <person name="Kavagutti S V."/>
        </authorList>
    </citation>
    <scope>NUCLEOTIDE SEQUENCE</scope>
</reference>
<dbReference type="FunFam" id="3.40.309.10:FF:000002">
    <property type="entry name" value="Methylmalonate-semialdehyde dehydrogenase (Acylating)"/>
    <property type="match status" value="1"/>
</dbReference>
<organism evidence="5">
    <name type="scientific">freshwater metagenome</name>
    <dbReference type="NCBI Taxonomy" id="449393"/>
    <lineage>
        <taxon>unclassified sequences</taxon>
        <taxon>metagenomes</taxon>
        <taxon>ecological metagenomes</taxon>
    </lineage>
</organism>
<dbReference type="EMBL" id="CAFBMX010000003">
    <property type="protein sequence ID" value="CAB4924883.1"/>
    <property type="molecule type" value="Genomic_DNA"/>
</dbReference>
<dbReference type="InterPro" id="IPR016162">
    <property type="entry name" value="Ald_DH_N"/>
</dbReference>
<dbReference type="EC" id="1.2.1.27" evidence="1"/>
<keyword evidence="2" id="KW-0560">Oxidoreductase</keyword>
<evidence type="ECO:0000259" key="4">
    <source>
        <dbReference type="Pfam" id="PF00171"/>
    </source>
</evidence>
<dbReference type="InterPro" id="IPR016161">
    <property type="entry name" value="Ald_DH/histidinol_DH"/>
</dbReference>
<evidence type="ECO:0000256" key="2">
    <source>
        <dbReference type="ARBA" id="ARBA00023002"/>
    </source>
</evidence>
<dbReference type="InterPro" id="IPR015590">
    <property type="entry name" value="Aldehyde_DH_dom"/>
</dbReference>
<dbReference type="PANTHER" id="PTHR43866:SF4">
    <property type="entry name" value="MALONATE-SEMIALDEHYDE DEHYDROGENASE"/>
    <property type="match status" value="1"/>
</dbReference>
<dbReference type="PROSITE" id="PS00070">
    <property type="entry name" value="ALDEHYDE_DEHYDR_CYS"/>
    <property type="match status" value="1"/>
</dbReference>
<dbReference type="Gene3D" id="3.40.309.10">
    <property type="entry name" value="Aldehyde Dehydrogenase, Chain A, domain 2"/>
    <property type="match status" value="1"/>
</dbReference>
<gene>
    <name evidence="5" type="ORF">UFOPK3674_00784</name>
</gene>
<dbReference type="AlphaFoldDB" id="A0A6J7I290"/>
<sequence length="511" mass="53818">MPEVEILSASSEQLQGLPLVGSRIAGETVADPSAPTSQVFDPATGEVTRLVAHADAATVQRAVDAASAAFVEWREAAQNRRFAWLMGFRERLVAARPALVDLIIDEGGKARPDAEGEFNRTLDGLDSAFSMPVALQGAYSEQVARGIDTYALPRPLGVVTTITPFNFPLMIPVWDAVAALVSGNTVIHKPSPRVPSASVLLCEILEQTGLPVGAFNVIQGEAETVGLLLDHPVIQAASFVGSTPVAHEIYRRGSAAGKRVQAMGGAKNHVIVMPDADMPFTADSLVSGAFGSSGQRCMAVTLAVAVGDAADRIREEVSSRIPALKVGAGRDADSEMGPVISRESQQRALDYIEKGVAEGAELVVDGRALAAERAGFFVGPTLFDRVVPGTSLYDNEIFGPVLGIVRVETLDEAMDLIDRSPYGNGASIFTGSGLAARKFQRDAGAGMVGVNVPIPVPVNSFSTGGWKASVFGAHGLLGPEAFRFYTHQKIVTVRWPESGAQSMGMAFNPGR</sequence>
<dbReference type="InterPro" id="IPR016160">
    <property type="entry name" value="Ald_DH_CS_CYS"/>
</dbReference>
<keyword evidence="3" id="KW-0520">NAD</keyword>
<dbReference type="PANTHER" id="PTHR43866">
    <property type="entry name" value="MALONATE-SEMIALDEHYDE DEHYDROGENASE"/>
    <property type="match status" value="1"/>
</dbReference>
<proteinExistence type="predicted"/>
<dbReference type="Gene3D" id="3.40.605.10">
    <property type="entry name" value="Aldehyde Dehydrogenase, Chain A, domain 1"/>
    <property type="match status" value="1"/>
</dbReference>
<evidence type="ECO:0000256" key="1">
    <source>
        <dbReference type="ARBA" id="ARBA00013048"/>
    </source>
</evidence>
<dbReference type="InterPro" id="IPR016163">
    <property type="entry name" value="Ald_DH_C"/>
</dbReference>
<dbReference type="Pfam" id="PF00171">
    <property type="entry name" value="Aldedh"/>
    <property type="match status" value="1"/>
</dbReference>
<dbReference type="GO" id="GO:0006210">
    <property type="term" value="P:thymine catabolic process"/>
    <property type="evidence" value="ECO:0007669"/>
    <property type="project" value="TreeGrafter"/>
</dbReference>
<dbReference type="GO" id="GO:0006574">
    <property type="term" value="P:L-valine catabolic process"/>
    <property type="evidence" value="ECO:0007669"/>
    <property type="project" value="TreeGrafter"/>
</dbReference>